<keyword evidence="2 5" id="KW-0812">Transmembrane</keyword>
<sequence>LDKRLPTMSAYQSRANTFFLFFHKYLHVAFTFFQVFGCLFNGTVGLDVQIITVINSDNPFYGYSASAPVFEVAFVKMQELYPRAFANVSRYALYSTSKVTCPDGALTVPLISHNISEILAGSPSTGLSVLFCPGCSLEITVLGDFAREWNVPLFSSLGSDPSLADKRRYPTVTTFPTVDHRSISIAVQLFLRKHRWRIVSILCDSLSQFGALSTFYVISCNTIKRKLDAAVGDFQLHLVPFDSKSNIANDYFTVLRKVQQLSRGQYFFLQIKIFSCGNVCPSNLLKSFFPVTVVIIVTLPAFVRSIMVGQATSRTK</sequence>
<evidence type="ECO:0000256" key="3">
    <source>
        <dbReference type="ARBA" id="ARBA00022989"/>
    </source>
</evidence>
<dbReference type="GO" id="GO:0016020">
    <property type="term" value="C:membrane"/>
    <property type="evidence" value="ECO:0007669"/>
    <property type="project" value="UniProtKB-SubCell"/>
</dbReference>
<dbReference type="InterPro" id="IPR028082">
    <property type="entry name" value="Peripla_BP_I"/>
</dbReference>
<feature type="non-terminal residue" evidence="7">
    <location>
        <position position="1"/>
    </location>
</feature>
<keyword evidence="8" id="KW-1185">Reference proteome</keyword>
<keyword evidence="4 5" id="KW-0472">Membrane</keyword>
<dbReference type="Gene3D" id="3.40.50.2300">
    <property type="match status" value="1"/>
</dbReference>
<evidence type="ECO:0000256" key="1">
    <source>
        <dbReference type="ARBA" id="ARBA00004370"/>
    </source>
</evidence>
<evidence type="ECO:0000256" key="2">
    <source>
        <dbReference type="ARBA" id="ARBA00022692"/>
    </source>
</evidence>
<reference evidence="7 8" key="1">
    <citation type="journal article" date="2016" name="Nat. Commun.">
        <title>Extremotolerant tardigrade genome and improved radiotolerance of human cultured cells by tardigrade-unique protein.</title>
        <authorList>
            <person name="Hashimoto T."/>
            <person name="Horikawa D.D."/>
            <person name="Saito Y."/>
            <person name="Kuwahara H."/>
            <person name="Kozuka-Hata H."/>
            <person name="Shin-I T."/>
            <person name="Minakuchi Y."/>
            <person name="Ohishi K."/>
            <person name="Motoyama A."/>
            <person name="Aizu T."/>
            <person name="Enomoto A."/>
            <person name="Kondo K."/>
            <person name="Tanaka S."/>
            <person name="Hara Y."/>
            <person name="Koshikawa S."/>
            <person name="Sagara H."/>
            <person name="Miura T."/>
            <person name="Yokobori S."/>
            <person name="Miyagawa K."/>
            <person name="Suzuki Y."/>
            <person name="Kubo T."/>
            <person name="Oyama M."/>
            <person name="Kohara Y."/>
            <person name="Fujiyama A."/>
            <person name="Arakawa K."/>
            <person name="Katayama T."/>
            <person name="Toyoda A."/>
            <person name="Kunieda T."/>
        </authorList>
    </citation>
    <scope>NUCLEOTIDE SEQUENCE [LARGE SCALE GENOMIC DNA]</scope>
    <source>
        <strain evidence="7 8">YOKOZUNA-1</strain>
    </source>
</reference>
<organism evidence="7 8">
    <name type="scientific">Ramazzottius varieornatus</name>
    <name type="common">Water bear</name>
    <name type="synonym">Tardigrade</name>
    <dbReference type="NCBI Taxonomy" id="947166"/>
    <lineage>
        <taxon>Eukaryota</taxon>
        <taxon>Metazoa</taxon>
        <taxon>Ecdysozoa</taxon>
        <taxon>Tardigrada</taxon>
        <taxon>Eutardigrada</taxon>
        <taxon>Parachela</taxon>
        <taxon>Hypsibioidea</taxon>
        <taxon>Ramazzottiidae</taxon>
        <taxon>Ramazzottius</taxon>
    </lineage>
</organism>
<dbReference type="STRING" id="947166.A0A1D1V6Y1"/>
<dbReference type="InterPro" id="IPR001828">
    <property type="entry name" value="ANF_lig-bd_rcpt"/>
</dbReference>
<evidence type="ECO:0000256" key="4">
    <source>
        <dbReference type="ARBA" id="ARBA00023136"/>
    </source>
</evidence>
<proteinExistence type="predicted"/>
<accession>A0A1D1V6Y1</accession>
<dbReference type="EMBL" id="BDGG01000002">
    <property type="protein sequence ID" value="GAU94593.1"/>
    <property type="molecule type" value="Genomic_DNA"/>
</dbReference>
<keyword evidence="3 5" id="KW-1133">Transmembrane helix</keyword>
<comment type="caution">
    <text evidence="7">The sequence shown here is derived from an EMBL/GenBank/DDBJ whole genome shotgun (WGS) entry which is preliminary data.</text>
</comment>
<feature type="transmembrane region" description="Helical" evidence="5">
    <location>
        <begin position="288"/>
        <end position="307"/>
    </location>
</feature>
<comment type="subcellular location">
    <subcellularLocation>
        <location evidence="1">Membrane</location>
    </subcellularLocation>
</comment>
<gene>
    <name evidence="7" type="primary">RvY_06335-1</name>
    <name evidence="7" type="synonym">RvY_06335.1</name>
    <name evidence="7" type="ORF">RvY_06335</name>
</gene>
<evidence type="ECO:0000256" key="5">
    <source>
        <dbReference type="SAM" id="Phobius"/>
    </source>
</evidence>
<protein>
    <recommendedName>
        <fullName evidence="6">Receptor ligand binding region domain-containing protein</fullName>
    </recommendedName>
</protein>
<dbReference type="Pfam" id="PF01094">
    <property type="entry name" value="ANF_receptor"/>
    <property type="match status" value="1"/>
</dbReference>
<evidence type="ECO:0000313" key="8">
    <source>
        <dbReference type="Proteomes" id="UP000186922"/>
    </source>
</evidence>
<name>A0A1D1V6Y1_RAMVA</name>
<feature type="domain" description="Receptor ligand binding region" evidence="6">
    <location>
        <begin position="127"/>
        <end position="205"/>
    </location>
</feature>
<dbReference type="AlphaFoldDB" id="A0A1D1V6Y1"/>
<evidence type="ECO:0000313" key="7">
    <source>
        <dbReference type="EMBL" id="GAU94593.1"/>
    </source>
</evidence>
<dbReference type="Proteomes" id="UP000186922">
    <property type="component" value="Unassembled WGS sequence"/>
</dbReference>
<dbReference type="SUPFAM" id="SSF53822">
    <property type="entry name" value="Periplasmic binding protein-like I"/>
    <property type="match status" value="1"/>
</dbReference>
<evidence type="ECO:0000259" key="6">
    <source>
        <dbReference type="Pfam" id="PF01094"/>
    </source>
</evidence>